<gene>
    <name evidence="1" type="ORF">RBWH47_05038</name>
</gene>
<dbReference type="AlphaFoldDB" id="F2B0W8"/>
<dbReference type="Proteomes" id="UP000006222">
    <property type="component" value="Unassembled WGS sequence"/>
</dbReference>
<name>F2B0W8_RHOBT</name>
<evidence type="ECO:0000313" key="1">
    <source>
        <dbReference type="EMBL" id="EGF24429.1"/>
    </source>
</evidence>
<dbReference type="EMBL" id="AFAR01000289">
    <property type="protein sequence ID" value="EGF24429.1"/>
    <property type="molecule type" value="Genomic_DNA"/>
</dbReference>
<protein>
    <submittedName>
        <fullName evidence="1">Uncharacterized protein</fullName>
    </submittedName>
</protein>
<evidence type="ECO:0000313" key="2">
    <source>
        <dbReference type="Proteomes" id="UP000006222"/>
    </source>
</evidence>
<reference evidence="1 2" key="1">
    <citation type="journal article" date="2013" name="Mar. Genomics">
        <title>Expression of sulfatases in Rhodopirellula baltica and the diversity of sulfatases in the genus Rhodopirellula.</title>
        <authorList>
            <person name="Wegner C.E."/>
            <person name="Richter-Heitmann T."/>
            <person name="Klindworth A."/>
            <person name="Klockow C."/>
            <person name="Richter M."/>
            <person name="Achstetter T."/>
            <person name="Glockner F.O."/>
            <person name="Harder J."/>
        </authorList>
    </citation>
    <scope>NUCLEOTIDE SEQUENCE [LARGE SCALE GENOMIC DNA]</scope>
    <source>
        <strain evidence="1 2">WH47</strain>
    </source>
</reference>
<organism evidence="1 2">
    <name type="scientific">Rhodopirellula baltica WH47</name>
    <dbReference type="NCBI Taxonomy" id="991778"/>
    <lineage>
        <taxon>Bacteria</taxon>
        <taxon>Pseudomonadati</taxon>
        <taxon>Planctomycetota</taxon>
        <taxon>Planctomycetia</taxon>
        <taxon>Pirellulales</taxon>
        <taxon>Pirellulaceae</taxon>
        <taxon>Rhodopirellula</taxon>
    </lineage>
</organism>
<accession>F2B0W8</accession>
<sequence>MTMLCNRLGKAVGMIGRALMPRRTKEPAFRLLGLSIREFMVNC</sequence>
<proteinExistence type="predicted"/>
<comment type="caution">
    <text evidence="1">The sequence shown here is derived from an EMBL/GenBank/DDBJ whole genome shotgun (WGS) entry which is preliminary data.</text>
</comment>